<feature type="compositionally biased region" description="Low complexity" evidence="2">
    <location>
        <begin position="457"/>
        <end position="494"/>
    </location>
</feature>
<protein>
    <submittedName>
        <fullName evidence="3">Salivary proline-rich protein, related</fullName>
    </submittedName>
</protein>
<sequence length="830" mass="85487">MLARGDDELCSSFYRSANEHIRGGTRELSAHSRGDLRRYMPGYASPESWDTRRACKVNSWTLRRENDRLKAENRNIERDFDRLYQRAYMAEVQLNNLKAAASRTTVGGASYSVTQLVKLATNLLELLTKQPDQPCVSVIPDALACLSMCHVRDRRLFAAGEKLKRTLQCPGGTSAYNANEWKTRPIGRPSGDVAPDLKWLATVSDDLSWLKWADQWDMMPMDLRWVSIAVDDRTLLLHRLLWARAPVDLRYLTVVSGNMDWLYIGPDRWNATPMQLRMRAIALEDPTIIRPSMTEAALYGHERDRICNTLTTGAESGLPILPSPHAPEEDLDLTLRISLSPADIATCANTGEVASTTQAMATDGESRKIKQTGKVPAETPGQIKDTTSVPPSKVGMAKTVASPLSKTVPSPKADAAGLAPSKAVSGPAGGSTALPSPSKLASPPPKDGEKPSDVAKKAAVASPPKAEGAAAAGSVNAAGGVKAAKGPPLAKKGPGPLGVKGGAPLPRPGETKEEASSESATAKVAADLPKGTPVASKSAVPGKAAPLGPGKEPPAPGGKTAPGAPVGGPKAEVKKVPPVGGPKTEVKKDPPVGGPKAEVKKVPPVGGPKAEVKKVPPVGGPKAEVKKVPPVGGPKAEVKKVPPVGGPKAEVKKIPPGGPLGAPKADGSPQAAQDGGTLPKAKLGPPPGLGKVLTSEAAESIKETGPAKKSALPGKGVPPLGKKGPPLAAKVEEKGGDSPPAAAKASSSSVDQAADQNEGAGVAGTPVKKGPPLGKGPPPKKAPLVGKKAPTAPEAPDAKADDAPGTAAKKGPPKGLPPKGKAPPKGKGFL</sequence>
<proteinExistence type="predicted"/>
<feature type="compositionally biased region" description="Low complexity" evidence="2">
    <location>
        <begin position="517"/>
        <end position="526"/>
    </location>
</feature>
<feature type="compositionally biased region" description="Low complexity" evidence="2">
    <location>
        <begin position="817"/>
        <end position="830"/>
    </location>
</feature>
<keyword evidence="1" id="KW-0175">Coiled coil</keyword>
<reference evidence="3" key="1">
    <citation type="journal article" date="2015" name="PLoS ONE">
        <title>Comprehensive Evaluation of Toxoplasma gondii VEG and Neospora caninum LIV Genomes with Tachyzoite Stage Transcriptome and Proteome Defines Novel Transcript Features.</title>
        <authorList>
            <person name="Ramaprasad A."/>
            <person name="Mourier T."/>
            <person name="Naeem R."/>
            <person name="Malas T.B."/>
            <person name="Moussa E."/>
            <person name="Panigrahi A."/>
            <person name="Vermont S.J."/>
            <person name="Otto T.D."/>
            <person name="Wastling J."/>
            <person name="Pain A."/>
        </authorList>
    </citation>
    <scope>NUCLEOTIDE SEQUENCE</scope>
    <source>
        <strain evidence="3">Liverpool</strain>
    </source>
</reference>
<feature type="compositionally biased region" description="Basic and acidic residues" evidence="2">
    <location>
        <begin position="446"/>
        <end position="456"/>
    </location>
</feature>
<evidence type="ECO:0000313" key="3">
    <source>
        <dbReference type="EMBL" id="CEL68573.1"/>
    </source>
</evidence>
<evidence type="ECO:0000256" key="2">
    <source>
        <dbReference type="SAM" id="MobiDB-lite"/>
    </source>
</evidence>
<evidence type="ECO:0000256" key="1">
    <source>
        <dbReference type="SAM" id="Coils"/>
    </source>
</evidence>
<feature type="compositionally biased region" description="Low complexity" evidence="2">
    <location>
        <begin position="675"/>
        <end position="693"/>
    </location>
</feature>
<feature type="region of interest" description="Disordered" evidence="2">
    <location>
        <begin position="356"/>
        <end position="830"/>
    </location>
</feature>
<feature type="compositionally biased region" description="Low complexity" evidence="2">
    <location>
        <begin position="711"/>
        <end position="729"/>
    </location>
</feature>
<feature type="coiled-coil region" evidence="1">
    <location>
        <begin position="59"/>
        <end position="86"/>
    </location>
</feature>
<feature type="compositionally biased region" description="Low complexity" evidence="2">
    <location>
        <begin position="539"/>
        <end position="550"/>
    </location>
</feature>
<organism evidence="3">
    <name type="scientific">Neospora caninum (strain Liverpool)</name>
    <dbReference type="NCBI Taxonomy" id="572307"/>
    <lineage>
        <taxon>Eukaryota</taxon>
        <taxon>Sar</taxon>
        <taxon>Alveolata</taxon>
        <taxon>Apicomplexa</taxon>
        <taxon>Conoidasida</taxon>
        <taxon>Coccidia</taxon>
        <taxon>Eucoccidiorida</taxon>
        <taxon>Eimeriorina</taxon>
        <taxon>Sarcocystidae</taxon>
        <taxon>Neospora</taxon>
    </lineage>
</organism>
<name>A0A0F7UF90_NEOCL</name>
<feature type="compositionally biased region" description="Low complexity" evidence="2">
    <location>
        <begin position="557"/>
        <end position="570"/>
    </location>
</feature>
<dbReference type="AlphaFoldDB" id="A0A0F7UF90"/>
<feature type="compositionally biased region" description="Low complexity" evidence="2">
    <location>
        <begin position="737"/>
        <end position="756"/>
    </location>
</feature>
<dbReference type="EMBL" id="LN714484">
    <property type="protein sequence ID" value="CEL68573.1"/>
    <property type="molecule type" value="Genomic_DNA"/>
</dbReference>
<accession>A0A0F7UF90</accession>
<feature type="compositionally biased region" description="Low complexity" evidence="2">
    <location>
        <begin position="782"/>
        <end position="795"/>
    </location>
</feature>
<gene>
    <name evidence="3" type="ORF">BN1204_043260</name>
</gene>